<dbReference type="Proteomes" id="UP001055580">
    <property type="component" value="Chromosome"/>
</dbReference>
<keyword evidence="9" id="KW-0574">Periplasm</keyword>
<dbReference type="InterPro" id="IPR001940">
    <property type="entry name" value="Peptidase_S1C"/>
</dbReference>
<comment type="similarity">
    <text evidence="3">Belongs to the peptidase S1C family.</text>
</comment>
<dbReference type="EC" id="3.4.21.107" evidence="4"/>
<dbReference type="PANTHER" id="PTHR22939:SF130">
    <property type="entry name" value="PERIPLASMIC SERINE ENDOPROTEASE DEGP-LIKE-RELATED"/>
    <property type="match status" value="1"/>
</dbReference>
<evidence type="ECO:0000256" key="13">
    <source>
        <dbReference type="ARBA" id="ARBA00032850"/>
    </source>
</evidence>
<dbReference type="InterPro" id="IPR036034">
    <property type="entry name" value="PDZ_sf"/>
</dbReference>
<keyword evidence="7 15" id="KW-0732">Signal</keyword>
<accession>A0ABY4TSJ5</accession>
<evidence type="ECO:0000313" key="18">
    <source>
        <dbReference type="Proteomes" id="UP001055580"/>
    </source>
</evidence>
<evidence type="ECO:0000313" key="17">
    <source>
        <dbReference type="EMBL" id="URW75365.1"/>
    </source>
</evidence>
<dbReference type="PROSITE" id="PS50106">
    <property type="entry name" value="PDZ"/>
    <property type="match status" value="2"/>
</dbReference>
<dbReference type="SMART" id="SM00228">
    <property type="entry name" value="PDZ"/>
    <property type="match status" value="2"/>
</dbReference>
<evidence type="ECO:0000256" key="11">
    <source>
        <dbReference type="ARBA" id="ARBA00022825"/>
    </source>
</evidence>
<proteinExistence type="inferred from homology"/>
<comment type="subcellular location">
    <subcellularLocation>
        <location evidence="2">Periplasm</location>
    </subcellularLocation>
</comment>
<evidence type="ECO:0000256" key="8">
    <source>
        <dbReference type="ARBA" id="ARBA00022737"/>
    </source>
</evidence>
<keyword evidence="18" id="KW-1185">Reference proteome</keyword>
<evidence type="ECO:0000256" key="6">
    <source>
        <dbReference type="ARBA" id="ARBA00022670"/>
    </source>
</evidence>
<evidence type="ECO:0000256" key="4">
    <source>
        <dbReference type="ARBA" id="ARBA00013035"/>
    </source>
</evidence>
<dbReference type="Gene3D" id="2.30.42.10">
    <property type="match status" value="2"/>
</dbReference>
<feature type="chain" id="PRO_5046721762" description="Probable periplasmic serine endoprotease DegP-like" evidence="15">
    <location>
        <begin position="22"/>
        <end position="520"/>
    </location>
</feature>
<keyword evidence="10 17" id="KW-0378">Hydrolase</keyword>
<dbReference type="Gene3D" id="2.40.10.120">
    <property type="match status" value="1"/>
</dbReference>
<dbReference type="Pfam" id="PF13180">
    <property type="entry name" value="PDZ_2"/>
    <property type="match status" value="2"/>
</dbReference>
<dbReference type="NCBIfam" id="TIGR02037">
    <property type="entry name" value="degP_htrA_DO"/>
    <property type="match status" value="1"/>
</dbReference>
<feature type="region of interest" description="Disordered" evidence="14">
    <location>
        <begin position="392"/>
        <end position="425"/>
    </location>
</feature>
<evidence type="ECO:0000256" key="5">
    <source>
        <dbReference type="ARBA" id="ARBA00013958"/>
    </source>
</evidence>
<dbReference type="InterPro" id="IPR009003">
    <property type="entry name" value="Peptidase_S1_PA"/>
</dbReference>
<evidence type="ECO:0000256" key="12">
    <source>
        <dbReference type="ARBA" id="ARBA00023016"/>
    </source>
</evidence>
<feature type="domain" description="PDZ" evidence="16">
    <location>
        <begin position="291"/>
        <end position="382"/>
    </location>
</feature>
<sequence length="520" mass="53104">MRYAYALTAALLLGGTAASMALQPPAGAQVAQNEPGTITASAPRAGAPMSFADMVAKLQPAVVNISTTQRVTLNQQQNPFAGTPFGDLFGFGQGQGGAQGGAPVTREAQSLGSGFLISADGYVVTNNHVVSAGGGERPGQRGIGSAVVESITVTLPDRREFKARLIGRDPASDLALLKIDGANLPFVRFGDSAATRVGDWVVAIGNPFGLGSTVTAGIVSAVHRITAGGGAGDRFIQTDASINQGNSGGPMFDLNGNVIGINSQIFSPTGGNVGIGFAIPAEEAKPVIDTLMKGRSVARGYLGVGIQSLDDGIASALGLPKNRGELISRVEAAGPAEKAGLKQGDVVVKVGGRDVTPDTTLSYLVANQAPGSRVPLSVIRDGKPLTLTATVGTRPSEEQLAQIGGGQDEDGLPDQNQPTQPAANPLGVQVVPLTPQIARSQGFDATVRGVIIAQVDPSSDAAQKGLQRADVISSVDRTPVTTPAELAAALSAARAAKRDTVLLYFQRAKRGGLYVAVKLK</sequence>
<reference evidence="17" key="1">
    <citation type="submission" date="2022-05" db="EMBL/GenBank/DDBJ databases">
        <title>Sphingomonas sp. strain RMG20 Genome sequencing and assembly.</title>
        <authorList>
            <person name="Kim I."/>
        </authorList>
    </citation>
    <scope>NUCLEOTIDE SEQUENCE</scope>
    <source>
        <strain evidence="17">RMG20</strain>
    </source>
</reference>
<evidence type="ECO:0000256" key="7">
    <source>
        <dbReference type="ARBA" id="ARBA00022729"/>
    </source>
</evidence>
<dbReference type="SUPFAM" id="SSF50494">
    <property type="entry name" value="Trypsin-like serine proteases"/>
    <property type="match status" value="1"/>
</dbReference>
<name>A0ABY4TSJ5_9SPHN</name>
<dbReference type="InterPro" id="IPR011782">
    <property type="entry name" value="Pept_S1C_Do"/>
</dbReference>
<comment type="catalytic activity">
    <reaction evidence="1">
        <text>Acts on substrates that are at least partially unfolded. The cleavage site P1 residue is normally between a pair of hydrophobic residues, such as Val-|-Val.</text>
        <dbReference type="EC" id="3.4.21.107"/>
    </reaction>
</comment>
<evidence type="ECO:0000256" key="10">
    <source>
        <dbReference type="ARBA" id="ARBA00022801"/>
    </source>
</evidence>
<gene>
    <name evidence="17" type="ORF">M9980_12615</name>
</gene>
<evidence type="ECO:0000259" key="16">
    <source>
        <dbReference type="PROSITE" id="PS50106"/>
    </source>
</evidence>
<evidence type="ECO:0000256" key="9">
    <source>
        <dbReference type="ARBA" id="ARBA00022764"/>
    </source>
</evidence>
<keyword evidence="12" id="KW-0346">Stress response</keyword>
<dbReference type="PRINTS" id="PR00834">
    <property type="entry name" value="PROTEASES2C"/>
</dbReference>
<dbReference type="Pfam" id="PF13365">
    <property type="entry name" value="Trypsin_2"/>
    <property type="match status" value="1"/>
</dbReference>
<feature type="domain" description="PDZ" evidence="16">
    <location>
        <begin position="430"/>
        <end position="508"/>
    </location>
</feature>
<keyword evidence="11" id="KW-0720">Serine protease</keyword>
<dbReference type="InterPro" id="IPR001478">
    <property type="entry name" value="PDZ"/>
</dbReference>
<dbReference type="EMBL" id="CP098401">
    <property type="protein sequence ID" value="URW75365.1"/>
    <property type="molecule type" value="Genomic_DNA"/>
</dbReference>
<dbReference type="PANTHER" id="PTHR22939">
    <property type="entry name" value="SERINE PROTEASE FAMILY S1C HTRA-RELATED"/>
    <property type="match status" value="1"/>
</dbReference>
<protein>
    <recommendedName>
        <fullName evidence="5">Probable periplasmic serine endoprotease DegP-like</fullName>
        <ecNumber evidence="4">3.4.21.107</ecNumber>
    </recommendedName>
    <alternativeName>
        <fullName evidence="13">Protease Do</fullName>
    </alternativeName>
</protein>
<evidence type="ECO:0000256" key="2">
    <source>
        <dbReference type="ARBA" id="ARBA00004418"/>
    </source>
</evidence>
<dbReference type="GO" id="GO:0016787">
    <property type="term" value="F:hydrolase activity"/>
    <property type="evidence" value="ECO:0007669"/>
    <property type="project" value="UniProtKB-KW"/>
</dbReference>
<evidence type="ECO:0000256" key="1">
    <source>
        <dbReference type="ARBA" id="ARBA00001772"/>
    </source>
</evidence>
<evidence type="ECO:0000256" key="14">
    <source>
        <dbReference type="SAM" id="MobiDB-lite"/>
    </source>
</evidence>
<keyword evidence="6" id="KW-0645">Protease</keyword>
<evidence type="ECO:0000256" key="15">
    <source>
        <dbReference type="SAM" id="SignalP"/>
    </source>
</evidence>
<dbReference type="SUPFAM" id="SSF50156">
    <property type="entry name" value="PDZ domain-like"/>
    <property type="match status" value="2"/>
</dbReference>
<keyword evidence="8" id="KW-0677">Repeat</keyword>
<feature type="signal peptide" evidence="15">
    <location>
        <begin position="1"/>
        <end position="21"/>
    </location>
</feature>
<dbReference type="RefSeq" id="WP_250751483.1">
    <property type="nucleotide sequence ID" value="NZ_CP098401.1"/>
</dbReference>
<evidence type="ECO:0000256" key="3">
    <source>
        <dbReference type="ARBA" id="ARBA00010541"/>
    </source>
</evidence>
<organism evidence="17 18">
    <name type="scientific">Sphingomonas donggukensis</name>
    <dbReference type="NCBI Taxonomy" id="2949093"/>
    <lineage>
        <taxon>Bacteria</taxon>
        <taxon>Pseudomonadati</taxon>
        <taxon>Pseudomonadota</taxon>
        <taxon>Alphaproteobacteria</taxon>
        <taxon>Sphingomonadales</taxon>
        <taxon>Sphingomonadaceae</taxon>
        <taxon>Sphingomonas</taxon>
    </lineage>
</organism>